<reference evidence="2" key="1">
    <citation type="submission" date="2015-11" db="EMBL/GenBank/DDBJ databases">
        <authorList>
            <person name="Blom J."/>
        </authorList>
    </citation>
    <scope>NUCLEOTIDE SEQUENCE [LARGE SCALE GENOMIC DNA]</scope>
</reference>
<accession>A0A0U5KWP5</accession>
<protein>
    <submittedName>
        <fullName evidence="1">Uncharacterized protein</fullName>
    </submittedName>
</protein>
<sequence length="41" mass="4464">MSKLKLFTQQQVVCYLEQKAAEDNKSASFAAKAAARRGMSG</sequence>
<dbReference type="Proteomes" id="UP000059419">
    <property type="component" value="Chromosome 1"/>
</dbReference>
<dbReference type="KEGG" id="ege:EM595_0253"/>
<keyword evidence="2" id="KW-1185">Reference proteome</keyword>
<gene>
    <name evidence="1" type="ORF">EM595_0253</name>
</gene>
<evidence type="ECO:0000313" key="1">
    <source>
        <dbReference type="EMBL" id="CUU22490.1"/>
    </source>
</evidence>
<dbReference type="AlphaFoldDB" id="A0A0U5KWP5"/>
<dbReference type="EMBL" id="LN907827">
    <property type="protein sequence ID" value="CUU22490.1"/>
    <property type="molecule type" value="Genomic_DNA"/>
</dbReference>
<name>A0A0U5KWP5_9GAMM</name>
<evidence type="ECO:0000313" key="2">
    <source>
        <dbReference type="Proteomes" id="UP000059419"/>
    </source>
</evidence>
<dbReference type="PATRIC" id="fig|1619313.3.peg.263"/>
<organism evidence="1 2">
    <name type="scientific">Duffyella gerundensis</name>
    <dbReference type="NCBI Taxonomy" id="1619313"/>
    <lineage>
        <taxon>Bacteria</taxon>
        <taxon>Pseudomonadati</taxon>
        <taxon>Pseudomonadota</taxon>
        <taxon>Gammaproteobacteria</taxon>
        <taxon>Enterobacterales</taxon>
        <taxon>Erwiniaceae</taxon>
        <taxon>Duffyella</taxon>
    </lineage>
</organism>
<dbReference type="STRING" id="1619313.EM595_0253"/>
<proteinExistence type="predicted"/>